<feature type="compositionally biased region" description="Polar residues" evidence="1">
    <location>
        <begin position="460"/>
        <end position="471"/>
    </location>
</feature>
<dbReference type="InterPro" id="IPR052292">
    <property type="entry name" value="Glucose_repression_reg"/>
</dbReference>
<feature type="compositionally biased region" description="Pro residues" evidence="1">
    <location>
        <begin position="385"/>
        <end position="394"/>
    </location>
</feature>
<proteinExistence type="predicted"/>
<feature type="region of interest" description="Disordered" evidence="1">
    <location>
        <begin position="152"/>
        <end position="171"/>
    </location>
</feature>
<dbReference type="InterPro" id="IPR013860">
    <property type="entry name" value="AreA_GATA"/>
</dbReference>
<feature type="region of interest" description="Disordered" evidence="1">
    <location>
        <begin position="232"/>
        <end position="514"/>
    </location>
</feature>
<protein>
    <submittedName>
        <fullName evidence="3">Protein phosphatase regulator</fullName>
    </submittedName>
</protein>
<feature type="compositionally biased region" description="Basic and acidic residues" evidence="1">
    <location>
        <begin position="197"/>
        <end position="211"/>
    </location>
</feature>
<feature type="compositionally biased region" description="Polar residues" evidence="1">
    <location>
        <begin position="347"/>
        <end position="357"/>
    </location>
</feature>
<feature type="compositionally biased region" description="Low complexity" evidence="1">
    <location>
        <begin position="413"/>
        <end position="426"/>
    </location>
</feature>
<feature type="region of interest" description="Disordered" evidence="1">
    <location>
        <begin position="179"/>
        <end position="215"/>
    </location>
</feature>
<name>A0ABY8EVX2_MALFU</name>
<evidence type="ECO:0000313" key="3">
    <source>
        <dbReference type="EMBL" id="WFD49104.1"/>
    </source>
</evidence>
<dbReference type="EMBL" id="CP046237">
    <property type="protein sequence ID" value="WFD49104.1"/>
    <property type="molecule type" value="Genomic_DNA"/>
</dbReference>
<evidence type="ECO:0000256" key="1">
    <source>
        <dbReference type="SAM" id="MobiDB-lite"/>
    </source>
</evidence>
<evidence type="ECO:0000259" key="2">
    <source>
        <dbReference type="Pfam" id="PF08550"/>
    </source>
</evidence>
<feature type="region of interest" description="Disordered" evidence="1">
    <location>
        <begin position="1"/>
        <end position="25"/>
    </location>
</feature>
<dbReference type="PANTHER" id="PTHR28051">
    <property type="entry name" value="PROTEIN MTL1-RELATED"/>
    <property type="match status" value="1"/>
</dbReference>
<feature type="domain" description="Nitrogen regulatory protein areA GATA-like" evidence="2">
    <location>
        <begin position="47"/>
        <end position="74"/>
    </location>
</feature>
<keyword evidence="4" id="KW-1185">Reference proteome</keyword>
<organism evidence="3 4">
    <name type="scientific">Malassezia furfur</name>
    <name type="common">Pityriasis versicolor infection agent</name>
    <name type="synonym">Pityrosporum furfur</name>
    <dbReference type="NCBI Taxonomy" id="55194"/>
    <lineage>
        <taxon>Eukaryota</taxon>
        <taxon>Fungi</taxon>
        <taxon>Dikarya</taxon>
        <taxon>Basidiomycota</taxon>
        <taxon>Ustilaginomycotina</taxon>
        <taxon>Malasseziomycetes</taxon>
        <taxon>Malasseziales</taxon>
        <taxon>Malasseziaceae</taxon>
        <taxon>Malassezia</taxon>
    </lineage>
</organism>
<reference evidence="3 4" key="1">
    <citation type="journal article" date="2020" name="Elife">
        <title>Loss of centromere function drives karyotype evolution in closely related Malassezia species.</title>
        <authorList>
            <person name="Sankaranarayanan S.R."/>
            <person name="Ianiri G."/>
            <person name="Coelho M.A."/>
            <person name="Reza M.H."/>
            <person name="Thimmappa B.C."/>
            <person name="Ganguly P."/>
            <person name="Vadnala R.N."/>
            <person name="Sun S."/>
            <person name="Siddharthan R."/>
            <person name="Tellgren-Roth C."/>
            <person name="Dawson T.L."/>
            <person name="Heitman J."/>
            <person name="Sanyal K."/>
        </authorList>
    </citation>
    <scope>NUCLEOTIDE SEQUENCE [LARGE SCALE GENOMIC DNA]</scope>
    <source>
        <strain evidence="3">CBS14141</strain>
    </source>
</reference>
<feature type="compositionally biased region" description="Pro residues" evidence="1">
    <location>
        <begin position="500"/>
        <end position="509"/>
    </location>
</feature>
<feature type="compositionally biased region" description="Basic and acidic residues" evidence="1">
    <location>
        <begin position="447"/>
        <end position="459"/>
    </location>
</feature>
<accession>A0ABY8EVX2</accession>
<dbReference type="PANTHER" id="PTHR28051:SF1">
    <property type="entry name" value="PROTEIN MTL1-RELATED"/>
    <property type="match status" value="1"/>
</dbReference>
<dbReference type="Proteomes" id="UP000818624">
    <property type="component" value="Chromosome 4"/>
</dbReference>
<evidence type="ECO:0000313" key="4">
    <source>
        <dbReference type="Proteomes" id="UP000818624"/>
    </source>
</evidence>
<feature type="compositionally biased region" description="Acidic residues" evidence="1">
    <location>
        <begin position="299"/>
        <end position="309"/>
    </location>
</feature>
<sequence>MLSAPDPYPAVSNHNPAPDDAQIESKTPEICVDYLSHEWKDEDVWNSWKAMTKRKNEISNGLRLENASWRTWAKQRGKLKTVSPETLNWYVAHSRRLKESDVTWLYGPLHGEAKPVPPPKVATTAERLGIDDHSGKKSILKHRTLTDLLQQPRTLSPAGEAEDAEDAWSKKSELHTVRSEVHLAHPADLRRRLGSPDLERNVSAEPAESKAQRHISFNHRVEQCVALDYAGSVSSDDEETTASETSDASSDEAPRSHRSSTSSHEPPASIARLEPTQLKTPHEFNVDASPVTHLSGFMDSDDDSYDDEDARYSVADPVPVTQDLALDQDGYDYYASDEEYDGASAPYVQSVSNTAPGVSSATHANPPPSAPPHASRLDAVDTTTPPDPSSPPDGPRGRAPQRAPRGGDRKIPPRAAGAPATAPHEPLVVDVANLPSPSLEEGAAASAERDPALSDERRTASSLGPTPQNTPDGPIAGYARRIATSADGARPSGALVAPPAGSPVAPPAGSPAVPLADDYVEAADGGLIAGAVEILNTARDLIGTLMGSSGRGGRPWYE</sequence>
<dbReference type="Pfam" id="PF08550">
    <property type="entry name" value="GATA_AreA"/>
    <property type="match status" value="1"/>
</dbReference>
<feature type="compositionally biased region" description="Basic and acidic residues" evidence="1">
    <location>
        <begin position="179"/>
        <end position="191"/>
    </location>
</feature>
<gene>
    <name evidence="3" type="primary">REG1</name>
    <name evidence="3" type="ORF">GLX27_003782</name>
</gene>